<protein>
    <submittedName>
        <fullName evidence="2">Uncharacterized protein</fullName>
    </submittedName>
</protein>
<dbReference type="RefSeq" id="XP_007771967.1">
    <property type="nucleotide sequence ID" value="XM_007773777.1"/>
</dbReference>
<dbReference type="AlphaFoldDB" id="A0A5M3ME94"/>
<dbReference type="Proteomes" id="UP000053558">
    <property type="component" value="Unassembled WGS sequence"/>
</dbReference>
<feature type="region of interest" description="Disordered" evidence="1">
    <location>
        <begin position="101"/>
        <end position="184"/>
    </location>
</feature>
<feature type="compositionally biased region" description="Acidic residues" evidence="1">
    <location>
        <begin position="37"/>
        <end position="56"/>
    </location>
</feature>
<dbReference type="KEGG" id="cput:CONPUDRAFT_156761"/>
<name>A0A5M3ME94_CONPW</name>
<evidence type="ECO:0000256" key="1">
    <source>
        <dbReference type="SAM" id="MobiDB-lite"/>
    </source>
</evidence>
<accession>A0A5M3ME94</accession>
<proteinExistence type="predicted"/>
<evidence type="ECO:0000313" key="3">
    <source>
        <dbReference type="Proteomes" id="UP000053558"/>
    </source>
</evidence>
<dbReference type="GeneID" id="19203625"/>
<evidence type="ECO:0000313" key="2">
    <source>
        <dbReference type="EMBL" id="EIW77542.1"/>
    </source>
</evidence>
<sequence>MGDGESNASERDVLWKNAKAELQKVEEKLGKAIARGEEEEATGQAEAEGEATDGEGNELKRLTYEATLAELTRLEEMLKTLMEEIKFGRIEEELEQRARLEEEREALEEAQPKRSSLEEETDERDAALREDKGPQEEEKGQGYDEDEDEDRTDEVEPPASAAPAQSEGSAWQWPGSNPCGRSQPPIDDMGHVFQLSQLLFFVGRVFVKHIASLLEWKRRKDEREFVEKLAVSKGSTDKVSKGCEKL</sequence>
<gene>
    <name evidence="2" type="ORF">CONPUDRAFT_156761</name>
</gene>
<reference evidence="3" key="1">
    <citation type="journal article" date="2012" name="Science">
        <title>The Paleozoic origin of enzymatic lignin decomposition reconstructed from 31 fungal genomes.</title>
        <authorList>
            <person name="Floudas D."/>
            <person name="Binder M."/>
            <person name="Riley R."/>
            <person name="Barry K."/>
            <person name="Blanchette R.A."/>
            <person name="Henrissat B."/>
            <person name="Martinez A.T."/>
            <person name="Otillar R."/>
            <person name="Spatafora J.W."/>
            <person name="Yadav J.S."/>
            <person name="Aerts A."/>
            <person name="Benoit I."/>
            <person name="Boyd A."/>
            <person name="Carlson A."/>
            <person name="Copeland A."/>
            <person name="Coutinho P.M."/>
            <person name="de Vries R.P."/>
            <person name="Ferreira P."/>
            <person name="Findley K."/>
            <person name="Foster B."/>
            <person name="Gaskell J."/>
            <person name="Glotzer D."/>
            <person name="Gorecki P."/>
            <person name="Heitman J."/>
            <person name="Hesse C."/>
            <person name="Hori C."/>
            <person name="Igarashi K."/>
            <person name="Jurgens J.A."/>
            <person name="Kallen N."/>
            <person name="Kersten P."/>
            <person name="Kohler A."/>
            <person name="Kuees U."/>
            <person name="Kumar T.K.A."/>
            <person name="Kuo A."/>
            <person name="LaButti K."/>
            <person name="Larrondo L.F."/>
            <person name="Lindquist E."/>
            <person name="Ling A."/>
            <person name="Lombard V."/>
            <person name="Lucas S."/>
            <person name="Lundell T."/>
            <person name="Martin R."/>
            <person name="McLaughlin D.J."/>
            <person name="Morgenstern I."/>
            <person name="Morin E."/>
            <person name="Murat C."/>
            <person name="Nagy L.G."/>
            <person name="Nolan M."/>
            <person name="Ohm R.A."/>
            <person name="Patyshakuliyeva A."/>
            <person name="Rokas A."/>
            <person name="Ruiz-Duenas F.J."/>
            <person name="Sabat G."/>
            <person name="Salamov A."/>
            <person name="Samejima M."/>
            <person name="Schmutz J."/>
            <person name="Slot J.C."/>
            <person name="St John F."/>
            <person name="Stenlid J."/>
            <person name="Sun H."/>
            <person name="Sun S."/>
            <person name="Syed K."/>
            <person name="Tsang A."/>
            <person name="Wiebenga A."/>
            <person name="Young D."/>
            <person name="Pisabarro A."/>
            <person name="Eastwood D.C."/>
            <person name="Martin F."/>
            <person name="Cullen D."/>
            <person name="Grigoriev I.V."/>
            <person name="Hibbett D.S."/>
        </authorList>
    </citation>
    <scope>NUCLEOTIDE SEQUENCE [LARGE SCALE GENOMIC DNA]</scope>
    <source>
        <strain evidence="3">RWD-64-598 SS2</strain>
    </source>
</reference>
<organism evidence="2 3">
    <name type="scientific">Coniophora puteana (strain RWD-64-598)</name>
    <name type="common">Brown rot fungus</name>
    <dbReference type="NCBI Taxonomy" id="741705"/>
    <lineage>
        <taxon>Eukaryota</taxon>
        <taxon>Fungi</taxon>
        <taxon>Dikarya</taxon>
        <taxon>Basidiomycota</taxon>
        <taxon>Agaricomycotina</taxon>
        <taxon>Agaricomycetes</taxon>
        <taxon>Agaricomycetidae</taxon>
        <taxon>Boletales</taxon>
        <taxon>Coniophorineae</taxon>
        <taxon>Coniophoraceae</taxon>
        <taxon>Coniophora</taxon>
    </lineage>
</organism>
<feature type="region of interest" description="Disordered" evidence="1">
    <location>
        <begin position="31"/>
        <end position="58"/>
    </location>
</feature>
<keyword evidence="3" id="KW-1185">Reference proteome</keyword>
<feature type="compositionally biased region" description="Basic and acidic residues" evidence="1">
    <location>
        <begin position="124"/>
        <end position="142"/>
    </location>
</feature>
<feature type="compositionally biased region" description="Acidic residues" evidence="1">
    <location>
        <begin position="143"/>
        <end position="156"/>
    </location>
</feature>
<comment type="caution">
    <text evidence="2">The sequence shown here is derived from an EMBL/GenBank/DDBJ whole genome shotgun (WGS) entry which is preliminary data.</text>
</comment>
<feature type="compositionally biased region" description="Low complexity" evidence="1">
    <location>
        <begin position="157"/>
        <end position="170"/>
    </location>
</feature>
<dbReference type="EMBL" id="JH711583">
    <property type="protein sequence ID" value="EIW77542.1"/>
    <property type="molecule type" value="Genomic_DNA"/>
</dbReference>